<proteinExistence type="inferred from homology"/>
<dbReference type="AlphaFoldDB" id="A0A8I2YTK5"/>
<protein>
    <recommendedName>
        <fullName evidence="5">S-methyl-5-thioribose-1-phosphate isomerase</fullName>
    </recommendedName>
</protein>
<dbReference type="InterPro" id="IPR027363">
    <property type="entry name" value="M1Pi_N"/>
</dbReference>
<dbReference type="Proteomes" id="UP000683000">
    <property type="component" value="Unassembled WGS sequence"/>
</dbReference>
<dbReference type="InterPro" id="IPR000649">
    <property type="entry name" value="IF-2B-related"/>
</dbReference>
<dbReference type="PANTHER" id="PTHR43475:SF1">
    <property type="entry name" value="METHYLTHIORIBOSE-1-PHOSPHATE ISOMERASE"/>
    <property type="match status" value="1"/>
</dbReference>
<evidence type="ECO:0000313" key="4">
    <source>
        <dbReference type="Proteomes" id="UP000683000"/>
    </source>
</evidence>
<dbReference type="GO" id="GO:0019509">
    <property type="term" value="P:L-methionine salvage from methylthioadenosine"/>
    <property type="evidence" value="ECO:0007669"/>
    <property type="project" value="TreeGrafter"/>
</dbReference>
<organism evidence="3 4">
    <name type="scientific">Boletus reticuloceps</name>
    <dbReference type="NCBI Taxonomy" id="495285"/>
    <lineage>
        <taxon>Eukaryota</taxon>
        <taxon>Fungi</taxon>
        <taxon>Dikarya</taxon>
        <taxon>Basidiomycota</taxon>
        <taxon>Agaricomycotina</taxon>
        <taxon>Agaricomycetes</taxon>
        <taxon>Agaricomycetidae</taxon>
        <taxon>Boletales</taxon>
        <taxon>Boletineae</taxon>
        <taxon>Boletaceae</taxon>
        <taxon>Boletoideae</taxon>
        <taxon>Boletus</taxon>
    </lineage>
</organism>
<accession>A0A8I2YTK5</accession>
<keyword evidence="4" id="KW-1185">Reference proteome</keyword>
<dbReference type="Gene3D" id="1.20.120.420">
    <property type="entry name" value="translation initiation factor eif-2b, domain 1"/>
    <property type="match status" value="1"/>
</dbReference>
<dbReference type="PANTHER" id="PTHR43475">
    <property type="entry name" value="METHYLTHIORIBOSE-1-PHOSPHATE ISOMERASE"/>
    <property type="match status" value="1"/>
</dbReference>
<comment type="similarity">
    <text evidence="1 2">Belongs to the eIF-2B alpha/beta/delta subunits family.</text>
</comment>
<name>A0A8I2YTK5_9AGAM</name>
<dbReference type="EMBL" id="JAGFBS010000007">
    <property type="protein sequence ID" value="KAG6378295.1"/>
    <property type="molecule type" value="Genomic_DNA"/>
</dbReference>
<dbReference type="InterPro" id="IPR037171">
    <property type="entry name" value="NagB/RpiA_transferase-like"/>
</dbReference>
<dbReference type="GO" id="GO:0046523">
    <property type="term" value="F:S-methyl-5-thioribose-1-phosphate isomerase activity"/>
    <property type="evidence" value="ECO:0007669"/>
    <property type="project" value="TreeGrafter"/>
</dbReference>
<sequence length="415" mass="45059">MDALKSIRTLDQDKIDIVNQLLLPHIIEYVQIETIEQAHDAIRSMKIRGAPAIGSLASLSIASTLSSAVKATPRPDFLASPASLEAYIAPKLEYLVTARPTAVNLGAATRRLAKVLSQAVTAHQQQSEPRVSDTDAAVAIANDIIAEAKLIGGEDKAQNITYVQVGWRLAAQAHRRLEKVPKCSDRVQHWATERHWDSLRIYTNKDFSRGHITPKQPHTIKDLGSYPTIRSLPRYNIHTCRLTSLELHTLSIPSTMICDTMVGSLFQHKSMHAVVVGADRIARNGDTANKIGTYNAAVLAARHKIAFIVVAPTSSVDLSIADGSGIPIEHRPPLEACLVRGALHPPSYDAAGHKVQAQVLITPGAVGETEGGVYNPSFDVTPAELITAIVTEKYVAVKREGEASFELLREAEEAE</sequence>
<evidence type="ECO:0008006" key="5">
    <source>
        <dbReference type="Google" id="ProtNLM"/>
    </source>
</evidence>
<dbReference type="Gene3D" id="3.40.50.10470">
    <property type="entry name" value="Translation initiation factor eif-2b, domain 2"/>
    <property type="match status" value="1"/>
</dbReference>
<gene>
    <name evidence="3" type="ORF">JVT61DRAFT_14011</name>
</gene>
<reference evidence="3" key="1">
    <citation type="submission" date="2021-03" db="EMBL/GenBank/DDBJ databases">
        <title>Evolutionary innovations through gain and loss of genes in the ectomycorrhizal Boletales.</title>
        <authorList>
            <person name="Wu G."/>
            <person name="Miyauchi S."/>
            <person name="Morin E."/>
            <person name="Yang Z.-L."/>
            <person name="Xu J."/>
            <person name="Martin F.M."/>
        </authorList>
    </citation>
    <scope>NUCLEOTIDE SEQUENCE</scope>
    <source>
        <strain evidence="3">BR01</strain>
    </source>
</reference>
<dbReference type="OrthoDB" id="2461at2759"/>
<evidence type="ECO:0000313" key="3">
    <source>
        <dbReference type="EMBL" id="KAG6378295.1"/>
    </source>
</evidence>
<evidence type="ECO:0000256" key="1">
    <source>
        <dbReference type="ARBA" id="ARBA00007251"/>
    </source>
</evidence>
<dbReference type="InterPro" id="IPR042529">
    <property type="entry name" value="IF_2B-like_C"/>
</dbReference>
<evidence type="ECO:0000256" key="2">
    <source>
        <dbReference type="RuleBase" id="RU003814"/>
    </source>
</evidence>
<dbReference type="Pfam" id="PF01008">
    <property type="entry name" value="IF-2B"/>
    <property type="match status" value="2"/>
</dbReference>
<comment type="caution">
    <text evidence="3">The sequence shown here is derived from an EMBL/GenBank/DDBJ whole genome shotgun (WGS) entry which is preliminary data.</text>
</comment>
<dbReference type="SUPFAM" id="SSF100950">
    <property type="entry name" value="NagB/RpiA/CoA transferase-like"/>
    <property type="match status" value="1"/>
</dbReference>